<dbReference type="InterPro" id="IPR021484">
    <property type="entry name" value="DUF3137"/>
</dbReference>
<comment type="caution">
    <text evidence="2">The sequence shown here is derived from an EMBL/GenBank/DDBJ whole genome shotgun (WGS) entry which is preliminary data.</text>
</comment>
<organism evidence="2 3">
    <name type="scientific">Erythrobacter longus</name>
    <dbReference type="NCBI Taxonomy" id="1044"/>
    <lineage>
        <taxon>Bacteria</taxon>
        <taxon>Pseudomonadati</taxon>
        <taxon>Pseudomonadota</taxon>
        <taxon>Alphaproteobacteria</taxon>
        <taxon>Sphingomonadales</taxon>
        <taxon>Erythrobacteraceae</taxon>
        <taxon>Erythrobacter/Porphyrobacter group</taxon>
        <taxon>Erythrobacter</taxon>
    </lineage>
</organism>
<dbReference type="Pfam" id="PF11335">
    <property type="entry name" value="DUF3137"/>
    <property type="match status" value="1"/>
</dbReference>
<evidence type="ECO:0000256" key="1">
    <source>
        <dbReference type="SAM" id="Phobius"/>
    </source>
</evidence>
<accession>A0A074MEI5</accession>
<gene>
    <name evidence="2" type="ORF">EH31_00390</name>
</gene>
<name>A0A074MEI5_ERYLO</name>
<dbReference type="AlphaFoldDB" id="A0A074MEI5"/>
<dbReference type="eggNOG" id="ENOG5032Y9T">
    <property type="taxonomic scope" value="Bacteria"/>
</dbReference>
<keyword evidence="1" id="KW-1133">Transmembrane helix</keyword>
<dbReference type="EMBL" id="JMIW01000001">
    <property type="protein sequence ID" value="KEO91155.1"/>
    <property type="molecule type" value="Genomic_DNA"/>
</dbReference>
<proteinExistence type="predicted"/>
<dbReference type="Proteomes" id="UP000027647">
    <property type="component" value="Unassembled WGS sequence"/>
</dbReference>
<protein>
    <recommendedName>
        <fullName evidence="4">DUF3137 domain-containing protein</fullName>
    </recommendedName>
</protein>
<evidence type="ECO:0000313" key="2">
    <source>
        <dbReference type="EMBL" id="KEO91155.1"/>
    </source>
</evidence>
<keyword evidence="3" id="KW-1185">Reference proteome</keyword>
<dbReference type="RefSeq" id="WP_034957409.1">
    <property type="nucleotide sequence ID" value="NZ_JMIW01000001.1"/>
</dbReference>
<dbReference type="STRING" id="1044.EH31_00390"/>
<dbReference type="OrthoDB" id="4960523at2"/>
<evidence type="ECO:0000313" key="3">
    <source>
        <dbReference type="Proteomes" id="UP000027647"/>
    </source>
</evidence>
<sequence>MQADVQGLMRGELGNWLAEQSDMRDAAQKKAFDRWFYGGIALLPVFAFLWFMPLGLFDLKLFAAGAAILGVGAWGYKPIQEAKKAIKVGINEAIARDLGINYDADVEPGVEFNKARSYGLVPKYDRDAFEDCWYGELGGHAFNLYEAHLEERKGSGKNRRWVTVFRGAIISVPFGRAFRSTTLLQRKGKHNRWLGLGGVKDVINLDGHRMQYVDQVHPQFEDVFEVFSDDQVEARVLIHPSYVEHLIALEKAFHGKSIRALFFDQHLVVVVESDNMFESGSMKAEEDNRRAQETADQFAALARLIMAINQTERGKAAPIMTKPDNPGITEGVREATPRRVGGFGRKGL</sequence>
<reference evidence="2 3" key="1">
    <citation type="submission" date="2014-04" db="EMBL/GenBank/DDBJ databases">
        <title>A comprehensive comparison of genomes of Erythrobacter spp. strains.</title>
        <authorList>
            <person name="Zheng Q."/>
        </authorList>
    </citation>
    <scope>NUCLEOTIDE SEQUENCE [LARGE SCALE GENOMIC DNA]</scope>
    <source>
        <strain evidence="2 3">DSM 6997</strain>
    </source>
</reference>
<keyword evidence="1" id="KW-0812">Transmembrane</keyword>
<evidence type="ECO:0008006" key="4">
    <source>
        <dbReference type="Google" id="ProtNLM"/>
    </source>
</evidence>
<keyword evidence="1" id="KW-0472">Membrane</keyword>
<feature type="transmembrane region" description="Helical" evidence="1">
    <location>
        <begin position="35"/>
        <end position="53"/>
    </location>
</feature>